<comment type="caution">
    <text evidence="2">The sequence shown here is derived from an EMBL/GenBank/DDBJ whole genome shotgun (WGS) entry which is preliminary data.</text>
</comment>
<dbReference type="InParanoid" id="A0A401H465"/>
<sequence>MNSILSTSRIFPGMKRRHRPKSKPEISSPRAKPLDILPELSEEDEGRQSFSSVSSFDSTLPKYYASRSVGGSATLGNRLSVAERKRDSRRVVLTGAEGLSFEDFFPSSSAPQRPPPAPAPLLLPDNVSSRESPLDDINLRFSGLGISLDFPSPPPDRSSSSIHPLVPNRPTHSPTPSMSSIHTYNTSSSSSSSRSRAIELTPPTSEDECLSSLKRAPALKSRRASVLFMKSVPDLNHASVSASAAEEDVDEDAKWFAHDISDVVAFSSRDLPSFSASLAASSSRADPSARPDSLVLPTRTGRSRHSKPLPNLPRRPSLQLDPTFPHRRKSFLIPDRPPPPPPIVVSPSSMEEETEELLAQLASAALNSGFVGTGLVSRGDGYLTPVSMPPTPSSTYIVSTPHLRPPPRTSLPADIHDLPDEAPWTPGAGEVEVEISPEIEGENAQGWPSTPQSVSVYSQASMSVDTLQLSPMSSFDFEVEIVPGECPAIPDTPAARIRPREGAQPDRVLRSRWSSSTLGSAVERPSSASFWIPRFNLSPTKKNAAKRIDPQKTPVSPGKQSFESDAGMNRRESRNSRMSSDSGDSSASCGLRRKPIPVEIFMR</sequence>
<name>A0A401H465_9APHY</name>
<feature type="region of interest" description="Disordered" evidence="1">
    <location>
        <begin position="490"/>
        <end position="509"/>
    </location>
</feature>
<evidence type="ECO:0000313" key="2">
    <source>
        <dbReference type="EMBL" id="GBE89235.1"/>
    </source>
</evidence>
<protein>
    <submittedName>
        <fullName evidence="2">Uncharacterized protein</fullName>
    </submittedName>
</protein>
<feature type="region of interest" description="Disordered" evidence="1">
    <location>
        <begin position="150"/>
        <end position="211"/>
    </location>
</feature>
<feature type="region of interest" description="Disordered" evidence="1">
    <location>
        <begin position="542"/>
        <end position="603"/>
    </location>
</feature>
<feature type="region of interest" description="Disordered" evidence="1">
    <location>
        <begin position="101"/>
        <end position="129"/>
    </location>
</feature>
<dbReference type="OrthoDB" id="2692698at2759"/>
<dbReference type="RefSeq" id="XP_027620148.1">
    <property type="nucleotide sequence ID" value="XM_027764347.1"/>
</dbReference>
<proteinExistence type="predicted"/>
<dbReference type="Proteomes" id="UP000287166">
    <property type="component" value="Unassembled WGS sequence"/>
</dbReference>
<feature type="compositionally biased region" description="Pro residues" evidence="1">
    <location>
        <begin position="112"/>
        <end position="121"/>
    </location>
</feature>
<dbReference type="AlphaFoldDB" id="A0A401H465"/>
<feature type="region of interest" description="Disordered" evidence="1">
    <location>
        <begin position="1"/>
        <end position="55"/>
    </location>
</feature>
<feature type="compositionally biased region" description="Low complexity" evidence="1">
    <location>
        <begin position="279"/>
        <end position="293"/>
    </location>
</feature>
<feature type="region of interest" description="Disordered" evidence="1">
    <location>
        <begin position="279"/>
        <end position="324"/>
    </location>
</feature>
<feature type="compositionally biased region" description="Polar residues" evidence="1">
    <location>
        <begin position="170"/>
        <end position="186"/>
    </location>
</feature>
<feature type="compositionally biased region" description="Basic and acidic residues" evidence="1">
    <location>
        <begin position="498"/>
        <end position="509"/>
    </location>
</feature>
<feature type="region of interest" description="Disordered" evidence="1">
    <location>
        <begin position="67"/>
        <end position="89"/>
    </location>
</feature>
<accession>A0A401H465</accession>
<organism evidence="2 3">
    <name type="scientific">Sparassis crispa</name>
    <dbReference type="NCBI Taxonomy" id="139825"/>
    <lineage>
        <taxon>Eukaryota</taxon>
        <taxon>Fungi</taxon>
        <taxon>Dikarya</taxon>
        <taxon>Basidiomycota</taxon>
        <taxon>Agaricomycotina</taxon>
        <taxon>Agaricomycetes</taxon>
        <taxon>Polyporales</taxon>
        <taxon>Sparassidaceae</taxon>
        <taxon>Sparassis</taxon>
    </lineage>
</organism>
<evidence type="ECO:0000256" key="1">
    <source>
        <dbReference type="SAM" id="MobiDB-lite"/>
    </source>
</evidence>
<dbReference type="EMBL" id="BFAD01000015">
    <property type="protein sequence ID" value="GBE89235.1"/>
    <property type="molecule type" value="Genomic_DNA"/>
</dbReference>
<feature type="compositionally biased region" description="Low complexity" evidence="1">
    <location>
        <begin position="576"/>
        <end position="588"/>
    </location>
</feature>
<dbReference type="GeneID" id="38786152"/>
<gene>
    <name evidence="2" type="ORF">SCP_1502430</name>
</gene>
<evidence type="ECO:0000313" key="3">
    <source>
        <dbReference type="Proteomes" id="UP000287166"/>
    </source>
</evidence>
<reference evidence="2 3" key="1">
    <citation type="journal article" date="2018" name="Sci. Rep.">
        <title>Genome sequence of the cauliflower mushroom Sparassis crispa (Hanabiratake) and its association with beneficial usage.</title>
        <authorList>
            <person name="Kiyama R."/>
            <person name="Furutani Y."/>
            <person name="Kawaguchi K."/>
            <person name="Nakanishi T."/>
        </authorList>
    </citation>
    <scope>NUCLEOTIDE SEQUENCE [LARGE SCALE GENOMIC DNA]</scope>
</reference>
<keyword evidence="3" id="KW-1185">Reference proteome</keyword>